<proteinExistence type="predicted"/>
<evidence type="ECO:0000313" key="1">
    <source>
        <dbReference type="EMBL" id="ABU56626.1"/>
    </source>
</evidence>
<dbReference type="CDD" id="cd03801">
    <property type="entry name" value="GT4_PimA-like"/>
    <property type="match status" value="1"/>
</dbReference>
<dbReference type="CAZy" id="GT4">
    <property type="family name" value="Glycosyltransferase Family 4"/>
</dbReference>
<dbReference type="RefSeq" id="WP_011998029.1">
    <property type="nucleotide sequence ID" value="NC_009767.1"/>
</dbReference>
<dbReference type="Pfam" id="PF13692">
    <property type="entry name" value="Glyco_trans_1_4"/>
    <property type="match status" value="1"/>
</dbReference>
<dbReference type="SUPFAM" id="SSF53756">
    <property type="entry name" value="UDP-Glycosyltransferase/glycogen phosphorylase"/>
    <property type="match status" value="1"/>
</dbReference>
<dbReference type="KEGG" id="rca:Rcas_0496"/>
<reference evidence="1 2" key="1">
    <citation type="submission" date="2007-08" db="EMBL/GenBank/DDBJ databases">
        <title>Complete sequence of Roseiflexus castenholzii DSM 13941.</title>
        <authorList>
            <consortium name="US DOE Joint Genome Institute"/>
            <person name="Copeland A."/>
            <person name="Lucas S."/>
            <person name="Lapidus A."/>
            <person name="Barry K."/>
            <person name="Glavina del Rio T."/>
            <person name="Dalin E."/>
            <person name="Tice H."/>
            <person name="Pitluck S."/>
            <person name="Thompson L.S."/>
            <person name="Brettin T."/>
            <person name="Bruce D."/>
            <person name="Detter J.C."/>
            <person name="Han C."/>
            <person name="Tapia R."/>
            <person name="Schmutz J."/>
            <person name="Larimer F."/>
            <person name="Land M."/>
            <person name="Hauser L."/>
            <person name="Kyrpides N."/>
            <person name="Mikhailova N."/>
            <person name="Bryant D.A."/>
            <person name="Hanada S."/>
            <person name="Tsukatani Y."/>
            <person name="Richardson P."/>
        </authorList>
    </citation>
    <scope>NUCLEOTIDE SEQUENCE [LARGE SCALE GENOMIC DNA]</scope>
    <source>
        <strain evidence="2">DSM 13941 / HLO8</strain>
    </source>
</reference>
<keyword evidence="1" id="KW-0808">Transferase</keyword>
<dbReference type="OrthoDB" id="9775208at2"/>
<sequence>MRVVVSLEHHFDRTPDGVVWTQTQFPYRFWQRYLEVFDQVRVVARVRDAQRAAPDWQRADGRRVSFAAIPEYLGPQQYLLRLPQIRAAARRAIGNEDAVILRVSSQIAGLLHPSLRREGRPYGVEVVSDPYDVFAPGAVRHPLRPFFRWLFPYRLRQQCANATAACYVTEQALQRRYPCPSFAVAASDVELPEEAIVPAPRPLHAPGAPCRLIFVGTLGQLYKAPDAVIDAVAACARAGVDLSLTLVGDGKHRSEMEERVRALGIADRVTFRGQVTTGAAVRAELDAADLFVLPSRQEGMPRAMIEAMARALPCIGSTVGGIPELLPPEDLVPPGDALALAQVIREMVASPERMARASARNLERARSFAESRLREQRLAFFQRVREQTEAWLADRHAATVWTAGRRTLP</sequence>
<accession>A7NGN3</accession>
<gene>
    <name evidence="1" type="ordered locus">Rcas_0496</name>
</gene>
<keyword evidence="2" id="KW-1185">Reference proteome</keyword>
<dbReference type="Gene3D" id="3.40.50.2000">
    <property type="entry name" value="Glycogen Phosphorylase B"/>
    <property type="match status" value="2"/>
</dbReference>
<protein>
    <submittedName>
        <fullName evidence="1">Glycosyl transferase group 1</fullName>
    </submittedName>
</protein>
<evidence type="ECO:0000313" key="2">
    <source>
        <dbReference type="Proteomes" id="UP000000263"/>
    </source>
</evidence>
<name>A7NGN3_ROSCS</name>
<dbReference type="Proteomes" id="UP000000263">
    <property type="component" value="Chromosome"/>
</dbReference>
<dbReference type="AlphaFoldDB" id="A7NGN3"/>
<dbReference type="PANTHER" id="PTHR12526:SF636">
    <property type="entry name" value="BLL3647 PROTEIN"/>
    <property type="match status" value="1"/>
</dbReference>
<dbReference type="STRING" id="383372.Rcas_0496"/>
<dbReference type="GO" id="GO:0016757">
    <property type="term" value="F:glycosyltransferase activity"/>
    <property type="evidence" value="ECO:0007669"/>
    <property type="project" value="TreeGrafter"/>
</dbReference>
<dbReference type="HOGENOM" id="CLU_058587_0_0_0"/>
<dbReference type="PANTHER" id="PTHR12526">
    <property type="entry name" value="GLYCOSYLTRANSFERASE"/>
    <property type="match status" value="1"/>
</dbReference>
<organism evidence="1 2">
    <name type="scientific">Roseiflexus castenholzii (strain DSM 13941 / HLO8)</name>
    <dbReference type="NCBI Taxonomy" id="383372"/>
    <lineage>
        <taxon>Bacteria</taxon>
        <taxon>Bacillati</taxon>
        <taxon>Chloroflexota</taxon>
        <taxon>Chloroflexia</taxon>
        <taxon>Chloroflexales</taxon>
        <taxon>Roseiflexineae</taxon>
        <taxon>Roseiflexaceae</taxon>
        <taxon>Roseiflexus</taxon>
    </lineage>
</organism>
<dbReference type="eggNOG" id="COG0438">
    <property type="taxonomic scope" value="Bacteria"/>
</dbReference>
<dbReference type="EMBL" id="CP000804">
    <property type="protein sequence ID" value="ABU56626.1"/>
    <property type="molecule type" value="Genomic_DNA"/>
</dbReference>